<dbReference type="Proteomes" id="UP001303473">
    <property type="component" value="Unassembled WGS sequence"/>
</dbReference>
<comment type="caution">
    <text evidence="3">The sequence shown here is derived from an EMBL/GenBank/DDBJ whole genome shotgun (WGS) entry which is preliminary data.</text>
</comment>
<evidence type="ECO:0000313" key="3">
    <source>
        <dbReference type="EMBL" id="KAK3940565.1"/>
    </source>
</evidence>
<evidence type="ECO:0000256" key="1">
    <source>
        <dbReference type="SAM" id="MobiDB-lite"/>
    </source>
</evidence>
<feature type="region of interest" description="Disordered" evidence="1">
    <location>
        <begin position="304"/>
        <end position="437"/>
    </location>
</feature>
<protein>
    <recommendedName>
        <fullName evidence="2">HNH nuclease domain-containing protein</fullName>
    </recommendedName>
</protein>
<reference evidence="4" key="1">
    <citation type="journal article" date="2023" name="Mol. Phylogenet. Evol.">
        <title>Genome-scale phylogeny and comparative genomics of the fungal order Sordariales.</title>
        <authorList>
            <person name="Hensen N."/>
            <person name="Bonometti L."/>
            <person name="Westerberg I."/>
            <person name="Brannstrom I.O."/>
            <person name="Guillou S."/>
            <person name="Cros-Aarteil S."/>
            <person name="Calhoun S."/>
            <person name="Haridas S."/>
            <person name="Kuo A."/>
            <person name="Mondo S."/>
            <person name="Pangilinan J."/>
            <person name="Riley R."/>
            <person name="LaButti K."/>
            <person name="Andreopoulos B."/>
            <person name="Lipzen A."/>
            <person name="Chen C."/>
            <person name="Yan M."/>
            <person name="Daum C."/>
            <person name="Ng V."/>
            <person name="Clum A."/>
            <person name="Steindorff A."/>
            <person name="Ohm R.A."/>
            <person name="Martin F."/>
            <person name="Silar P."/>
            <person name="Natvig D.O."/>
            <person name="Lalanne C."/>
            <person name="Gautier V."/>
            <person name="Ament-Velasquez S.L."/>
            <person name="Kruys A."/>
            <person name="Hutchinson M.I."/>
            <person name="Powell A.J."/>
            <person name="Barry K."/>
            <person name="Miller A.N."/>
            <person name="Grigoriev I.V."/>
            <person name="Debuchy R."/>
            <person name="Gladieux P."/>
            <person name="Hiltunen Thoren M."/>
            <person name="Johannesson H."/>
        </authorList>
    </citation>
    <scope>NUCLEOTIDE SEQUENCE [LARGE SCALE GENOMIC DNA]</scope>
    <source>
        <strain evidence="4">CBS 340.73</strain>
    </source>
</reference>
<keyword evidence="4" id="KW-1185">Reference proteome</keyword>
<feature type="domain" description="HNH nuclease" evidence="2">
    <location>
        <begin position="137"/>
        <end position="203"/>
    </location>
</feature>
<feature type="compositionally biased region" description="Polar residues" evidence="1">
    <location>
        <begin position="305"/>
        <end position="321"/>
    </location>
</feature>
<accession>A0AAN6S4X3</accession>
<organism evidence="3 4">
    <name type="scientific">Diplogelasinospora grovesii</name>
    <dbReference type="NCBI Taxonomy" id="303347"/>
    <lineage>
        <taxon>Eukaryota</taxon>
        <taxon>Fungi</taxon>
        <taxon>Dikarya</taxon>
        <taxon>Ascomycota</taxon>
        <taxon>Pezizomycotina</taxon>
        <taxon>Sordariomycetes</taxon>
        <taxon>Sordariomycetidae</taxon>
        <taxon>Sordariales</taxon>
        <taxon>Diplogelasinosporaceae</taxon>
        <taxon>Diplogelasinospora</taxon>
    </lineage>
</organism>
<name>A0AAN6S4X3_9PEZI</name>
<feature type="compositionally biased region" description="Low complexity" evidence="1">
    <location>
        <begin position="375"/>
        <end position="390"/>
    </location>
</feature>
<feature type="compositionally biased region" description="Basic and acidic residues" evidence="1">
    <location>
        <begin position="427"/>
        <end position="437"/>
    </location>
</feature>
<evidence type="ECO:0000259" key="2">
    <source>
        <dbReference type="Pfam" id="PF13391"/>
    </source>
</evidence>
<evidence type="ECO:0000313" key="4">
    <source>
        <dbReference type="Proteomes" id="UP001303473"/>
    </source>
</evidence>
<dbReference type="Pfam" id="PF13391">
    <property type="entry name" value="HNH_2"/>
    <property type="match status" value="1"/>
</dbReference>
<feature type="compositionally biased region" description="Basic and acidic residues" evidence="1">
    <location>
        <begin position="339"/>
        <end position="371"/>
    </location>
</feature>
<dbReference type="InterPro" id="IPR003615">
    <property type="entry name" value="HNH_nuc"/>
</dbReference>
<dbReference type="AlphaFoldDB" id="A0AAN6S4X3"/>
<dbReference type="EMBL" id="MU853794">
    <property type="protein sequence ID" value="KAK3940565.1"/>
    <property type="molecule type" value="Genomic_DNA"/>
</dbReference>
<proteinExistence type="predicted"/>
<gene>
    <name evidence="3" type="ORF">QBC46DRAFT_434390</name>
</gene>
<sequence>MNGPGTVPREVRFRHPAYPSSAPDILVLMAANGDGGLDFDKAGAGDDVLRRVDRPQDGLLRGREYFFCFEGREPSLFKYPVIPSFHHWRFPHGGFDEDGAARGNLPPPWRNLRLPEFVPPRPTLKGPAAAMDRDITCRVSGYMDAVENAHLVPVGERLWFVSNRMDKYCRRTLEVSAINDDKNMLILRKDLHHLFDARRFTFVPKRFGACTSESAELVTHVLLPSGSPELVGLYHNRSLQPIRGISVECLFARFAWSLFTDEHIPFFGSGLQYAVRLWDEAKGEAETQTLRGFDVRSRAQVFESMRSQSRSVSPTERPLSTQGGGRDDGGDGYWPDDGDSVRDEHDCDSWDEPPRGRPRKRSWETLGRDDGQVPSLSCSFASAAHSSLASGPGRRVSQPLTPEEGDTAVSPASAGETTGSQRPPKRIHVEAKPGVES</sequence>